<dbReference type="OrthoDB" id="7063297at2"/>
<dbReference type="AlphaFoldDB" id="A0A2U3QLC6"/>
<keyword evidence="2" id="KW-1185">Reference proteome</keyword>
<accession>A0A2U3QLC6</accession>
<name>A0A2U3QLC6_9BACT</name>
<proteinExistence type="predicted"/>
<evidence type="ECO:0000313" key="1">
    <source>
        <dbReference type="EMBL" id="SPQ02197.1"/>
    </source>
</evidence>
<gene>
    <name evidence="1" type="ORF">NBG4_980013</name>
</gene>
<dbReference type="EMBL" id="OUUY01000150">
    <property type="protein sequence ID" value="SPQ02197.1"/>
    <property type="molecule type" value="Genomic_DNA"/>
</dbReference>
<organism evidence="1 2">
    <name type="scientific">Candidatus Sulfobium mesophilum</name>
    <dbReference type="NCBI Taxonomy" id="2016548"/>
    <lineage>
        <taxon>Bacteria</taxon>
        <taxon>Pseudomonadati</taxon>
        <taxon>Nitrospirota</taxon>
        <taxon>Nitrospiria</taxon>
        <taxon>Nitrospirales</taxon>
        <taxon>Nitrospiraceae</taxon>
        <taxon>Candidatus Sulfobium</taxon>
    </lineage>
</organism>
<reference evidence="2" key="1">
    <citation type="submission" date="2018-03" db="EMBL/GenBank/DDBJ databases">
        <authorList>
            <person name="Zecchin S."/>
        </authorList>
    </citation>
    <scope>NUCLEOTIDE SEQUENCE [LARGE SCALE GENOMIC DNA]</scope>
</reference>
<protein>
    <submittedName>
        <fullName evidence="1">Uncharacterized protein</fullName>
    </submittedName>
</protein>
<dbReference type="Proteomes" id="UP000245125">
    <property type="component" value="Unassembled WGS sequence"/>
</dbReference>
<evidence type="ECO:0000313" key="2">
    <source>
        <dbReference type="Proteomes" id="UP000245125"/>
    </source>
</evidence>
<sequence>MAYREGYDERAERMQQKHDTGLISKRFPEISTIVVDMEHHRSGISPILILRTLNFSSGSYAYFHVECLNRDCKDCTEGFDLDQVVAAMTRIHSSSREGRLDCEGNSLTSGHVNISYKITIQYHEN</sequence>